<accession>A0A7J8L8K3</accession>
<protein>
    <submittedName>
        <fullName evidence="1">Uncharacterized protein</fullName>
    </submittedName>
</protein>
<gene>
    <name evidence="1" type="ORF">Golob_019832</name>
</gene>
<name>A0A7J8L8K3_9ROSI</name>
<evidence type="ECO:0000313" key="2">
    <source>
        <dbReference type="Proteomes" id="UP000593572"/>
    </source>
</evidence>
<keyword evidence="2" id="KW-1185">Reference proteome</keyword>
<dbReference type="AlphaFoldDB" id="A0A7J8L8K3"/>
<dbReference type="Proteomes" id="UP000593572">
    <property type="component" value="Unassembled WGS sequence"/>
</dbReference>
<sequence length="50" mass="5967">MLESSHKTSRNFLAKRHYRPLLELCLELWRPVYAVKVVRLQHRNTSAGNF</sequence>
<organism evidence="1 2">
    <name type="scientific">Gossypium lobatum</name>
    <dbReference type="NCBI Taxonomy" id="34289"/>
    <lineage>
        <taxon>Eukaryota</taxon>
        <taxon>Viridiplantae</taxon>
        <taxon>Streptophyta</taxon>
        <taxon>Embryophyta</taxon>
        <taxon>Tracheophyta</taxon>
        <taxon>Spermatophyta</taxon>
        <taxon>Magnoliopsida</taxon>
        <taxon>eudicotyledons</taxon>
        <taxon>Gunneridae</taxon>
        <taxon>Pentapetalae</taxon>
        <taxon>rosids</taxon>
        <taxon>malvids</taxon>
        <taxon>Malvales</taxon>
        <taxon>Malvaceae</taxon>
        <taxon>Malvoideae</taxon>
        <taxon>Gossypium</taxon>
    </lineage>
</organism>
<proteinExistence type="predicted"/>
<comment type="caution">
    <text evidence="1">The sequence shown here is derived from an EMBL/GenBank/DDBJ whole genome shotgun (WGS) entry which is preliminary data.</text>
</comment>
<evidence type="ECO:0000313" key="1">
    <source>
        <dbReference type="EMBL" id="MBA0548753.1"/>
    </source>
</evidence>
<dbReference type="EMBL" id="JABEZX010000001">
    <property type="protein sequence ID" value="MBA0548753.1"/>
    <property type="molecule type" value="Genomic_DNA"/>
</dbReference>
<reference evidence="1 2" key="1">
    <citation type="journal article" date="2019" name="Genome Biol. Evol.">
        <title>Insights into the evolution of the New World diploid cottons (Gossypium, subgenus Houzingenia) based on genome sequencing.</title>
        <authorList>
            <person name="Grover C.E."/>
            <person name="Arick M.A. 2nd"/>
            <person name="Thrash A."/>
            <person name="Conover J.L."/>
            <person name="Sanders W.S."/>
            <person name="Peterson D.G."/>
            <person name="Frelichowski J.E."/>
            <person name="Scheffler J.A."/>
            <person name="Scheffler B.E."/>
            <person name="Wendel J.F."/>
        </authorList>
    </citation>
    <scope>NUCLEOTIDE SEQUENCE [LARGE SCALE GENOMIC DNA]</scope>
    <source>
        <strain evidence="1">157</strain>
        <tissue evidence="1">Leaf</tissue>
    </source>
</reference>